<dbReference type="EMBL" id="WKPI01000019">
    <property type="protein sequence ID" value="MSC33664.1"/>
    <property type="molecule type" value="Genomic_DNA"/>
</dbReference>
<sequence length="97" mass="10801">MNYITIVGVHQFFGTELFKVGQTLYGIKEPDNVFDSEAIKVVTESDIPCGYIANSIHTVAKGCHSAGRIYDTFDDRCSMKVLFIVKDVVIAELLPQE</sequence>
<evidence type="ECO:0008006" key="5">
    <source>
        <dbReference type="Google" id="ProtNLM"/>
    </source>
</evidence>
<evidence type="ECO:0000313" key="1">
    <source>
        <dbReference type="EMBL" id="MSA89909.1"/>
    </source>
</evidence>
<gene>
    <name evidence="2" type="ORF">GKD88_11080</name>
    <name evidence="1" type="ORF">GKE08_11280</name>
</gene>
<evidence type="ECO:0000313" key="3">
    <source>
        <dbReference type="Proteomes" id="UP000433575"/>
    </source>
</evidence>
<dbReference type="OrthoDB" id="2988931at2"/>
<reference evidence="3 4" key="1">
    <citation type="journal article" date="2019" name="Nat. Med.">
        <title>A library of human gut bacterial isolates paired with longitudinal multiomics data enables mechanistic microbiome research.</title>
        <authorList>
            <person name="Poyet M."/>
            <person name="Groussin M."/>
            <person name="Gibbons S.M."/>
            <person name="Avila-Pacheco J."/>
            <person name="Jiang X."/>
            <person name="Kearney S.M."/>
            <person name="Perrotta A.R."/>
            <person name="Berdy B."/>
            <person name="Zhao S."/>
            <person name="Lieberman T.D."/>
            <person name="Swanson P.K."/>
            <person name="Smith M."/>
            <person name="Roesemann S."/>
            <person name="Alexander J.E."/>
            <person name="Rich S.A."/>
            <person name="Livny J."/>
            <person name="Vlamakis H."/>
            <person name="Clish C."/>
            <person name="Bullock K."/>
            <person name="Deik A."/>
            <person name="Scott J."/>
            <person name="Pierce K.A."/>
            <person name="Xavier R.J."/>
            <person name="Alm E.J."/>
        </authorList>
    </citation>
    <scope>NUCLEOTIDE SEQUENCE [LARGE SCALE GENOMIC DNA]</scope>
    <source>
        <strain evidence="1 3">BIOML-A4</strain>
        <strain evidence="2 4">BIOML-A5</strain>
    </source>
</reference>
<dbReference type="Proteomes" id="UP000480929">
    <property type="component" value="Unassembled WGS sequence"/>
</dbReference>
<keyword evidence="4" id="KW-1185">Reference proteome</keyword>
<accession>A0A6N7S7X6</accession>
<protein>
    <recommendedName>
        <fullName evidence="5">HIRAN domain-containing protein</fullName>
    </recommendedName>
</protein>
<dbReference type="AlphaFoldDB" id="A0A6N7S7X6"/>
<evidence type="ECO:0000313" key="2">
    <source>
        <dbReference type="EMBL" id="MSC33664.1"/>
    </source>
</evidence>
<comment type="caution">
    <text evidence="1">The sequence shown here is derived from an EMBL/GenBank/DDBJ whole genome shotgun (WGS) entry which is preliminary data.</text>
</comment>
<dbReference type="RefSeq" id="WP_154239063.1">
    <property type="nucleotide sequence ID" value="NZ_AP031450.1"/>
</dbReference>
<proteinExistence type="predicted"/>
<dbReference type="Gene3D" id="3.30.70.2330">
    <property type="match status" value="1"/>
</dbReference>
<organism evidence="1 3">
    <name type="scientific">Holdemania massiliensis</name>
    <dbReference type="NCBI Taxonomy" id="1468449"/>
    <lineage>
        <taxon>Bacteria</taxon>
        <taxon>Bacillati</taxon>
        <taxon>Bacillota</taxon>
        <taxon>Erysipelotrichia</taxon>
        <taxon>Erysipelotrichales</taxon>
        <taxon>Erysipelotrichaceae</taxon>
        <taxon>Holdemania</taxon>
    </lineage>
</organism>
<evidence type="ECO:0000313" key="4">
    <source>
        <dbReference type="Proteomes" id="UP000480929"/>
    </source>
</evidence>
<dbReference type="Proteomes" id="UP000433575">
    <property type="component" value="Unassembled WGS sequence"/>
</dbReference>
<name>A0A6N7S7X6_9FIRM</name>
<dbReference type="EMBL" id="WKPJ01000017">
    <property type="protein sequence ID" value="MSA89909.1"/>
    <property type="molecule type" value="Genomic_DNA"/>
</dbReference>